<dbReference type="Proteomes" id="UP001304534">
    <property type="component" value="Chromosome"/>
</dbReference>
<dbReference type="InterPro" id="IPR011049">
    <property type="entry name" value="Serralysin-like_metalloprot_C"/>
</dbReference>
<evidence type="ECO:0000256" key="9">
    <source>
        <dbReference type="ARBA" id="ARBA00023136"/>
    </source>
</evidence>
<feature type="compositionally biased region" description="Low complexity" evidence="11">
    <location>
        <begin position="30"/>
        <end position="43"/>
    </location>
</feature>
<dbReference type="InterPro" id="IPR005594">
    <property type="entry name" value="YadA_C"/>
</dbReference>
<keyword evidence="5" id="KW-1134">Transmembrane beta strand</keyword>
<sequence length="563" mass="55412">MSACRFSILTAVVSAALFASPLYAQTATGTGATASGPNSTATGEQSQASGPNSTATGAYSTATGNGAVATGVQANASGDNAQASGTNAQASGQNAVAIGQAANAAAERTVAIGTLSFAGGEDAVAVGQQAVATGVKSLAQGVQAQASGDLSMSLGYFSRSRGNASIAQGNLAEANADHAVAIGTSAVADAFQTLALGVGAEARAQDCVALGSHSRCWASDEVSVGSTYEDGGQSTRRITNVRAGTSDTDVANLGQVRQAAQAFGGGATFVNGNFVAPIYQFRSGATHQTVGAALDDLDGRVAAVEQSPGSGSGNPGPRGADGLSAYEVALTNGFQGNESDWLASLKGESGAQGPAGNDGVDGTAGTGSGSVAKAGKNVEVTTNADSTQTVSVSDNVQLSDTGSVSVGATTVNAQGVSIQGGPSFTTAGVNAGNQRVSNVQAGRLERGSTDAVNGGQLWDAQQAWNDRWTDTDRRVRHQDRRINALGAQLGAMSQMATAAAQNGGTAVGQVNLNMGVGFSGGEAAVSIGWGARISERTSVSAGLSFGSGNKPVAGFGVSINLGR</sequence>
<evidence type="ECO:0000256" key="1">
    <source>
        <dbReference type="ARBA" id="ARBA00004241"/>
    </source>
</evidence>
<proteinExistence type="inferred from homology"/>
<keyword evidence="7 12" id="KW-0732">Signal</keyword>
<evidence type="ECO:0000256" key="12">
    <source>
        <dbReference type="SAM" id="SignalP"/>
    </source>
</evidence>
<feature type="region of interest" description="Disordered" evidence="11">
    <location>
        <begin position="304"/>
        <end position="323"/>
    </location>
</feature>
<dbReference type="InterPro" id="IPR045584">
    <property type="entry name" value="Pilin-like"/>
</dbReference>
<accession>A0ABZ0DC45</accession>
<keyword evidence="8" id="KW-0653">Protein transport</keyword>
<feature type="domain" description="Trimeric autotransporter adhesin YadA-like C-terminal membrane anchor" evidence="13">
    <location>
        <begin position="506"/>
        <end position="559"/>
    </location>
</feature>
<evidence type="ECO:0000259" key="15">
    <source>
        <dbReference type="Pfam" id="PF05662"/>
    </source>
</evidence>
<dbReference type="Pfam" id="PF05658">
    <property type="entry name" value="YadA_head"/>
    <property type="match status" value="5"/>
</dbReference>
<dbReference type="SUPFAM" id="SSF101967">
    <property type="entry name" value="Adhesin YadA, collagen-binding domain"/>
    <property type="match status" value="3"/>
</dbReference>
<dbReference type="EMBL" id="CP103840">
    <property type="protein sequence ID" value="WOB27775.1"/>
    <property type="molecule type" value="Genomic_DNA"/>
</dbReference>
<gene>
    <name evidence="16" type="ORF">NYR99_07570</name>
</gene>
<dbReference type="SUPFAM" id="SSF54523">
    <property type="entry name" value="Pili subunits"/>
    <property type="match status" value="1"/>
</dbReference>
<dbReference type="Gene3D" id="2.150.10.10">
    <property type="entry name" value="Serralysin-like metalloprotease, C-terminal"/>
    <property type="match status" value="2"/>
</dbReference>
<keyword evidence="9" id="KW-0472">Membrane</keyword>
<evidence type="ECO:0000259" key="14">
    <source>
        <dbReference type="Pfam" id="PF05658"/>
    </source>
</evidence>
<dbReference type="Gene3D" id="2.20.70.140">
    <property type="match status" value="1"/>
</dbReference>
<feature type="chain" id="PRO_5045427289" evidence="12">
    <location>
        <begin position="25"/>
        <end position="563"/>
    </location>
</feature>
<feature type="domain" description="Trimeric autotransporter adhesin YadA-like head" evidence="14">
    <location>
        <begin position="90"/>
        <end position="115"/>
    </location>
</feature>
<feature type="region of interest" description="Disordered" evidence="11">
    <location>
        <begin position="30"/>
        <end position="59"/>
    </location>
</feature>
<evidence type="ECO:0000313" key="17">
    <source>
        <dbReference type="Proteomes" id="UP001304534"/>
    </source>
</evidence>
<evidence type="ECO:0000256" key="10">
    <source>
        <dbReference type="ARBA" id="ARBA00023237"/>
    </source>
</evidence>
<dbReference type="Pfam" id="PF05662">
    <property type="entry name" value="YadA_stalk"/>
    <property type="match status" value="2"/>
</dbReference>
<evidence type="ECO:0000256" key="8">
    <source>
        <dbReference type="ARBA" id="ARBA00022927"/>
    </source>
</evidence>
<name>A0ABZ0DC45_9XANT</name>
<keyword evidence="10" id="KW-0998">Cell outer membrane</keyword>
<keyword evidence="4" id="KW-0813">Transport</keyword>
<evidence type="ECO:0000313" key="16">
    <source>
        <dbReference type="EMBL" id="WOB27775.1"/>
    </source>
</evidence>
<feature type="domain" description="Trimeric autotransporter adhesin YadA-like stalk" evidence="15">
    <location>
        <begin position="237"/>
        <end position="274"/>
    </location>
</feature>
<dbReference type="RefSeq" id="WP_316691604.1">
    <property type="nucleotide sequence ID" value="NZ_CP103837.1"/>
</dbReference>
<keyword evidence="17" id="KW-1185">Reference proteome</keyword>
<evidence type="ECO:0000256" key="6">
    <source>
        <dbReference type="ARBA" id="ARBA00022692"/>
    </source>
</evidence>
<dbReference type="Pfam" id="PF03895">
    <property type="entry name" value="YadA_anchor"/>
    <property type="match status" value="1"/>
</dbReference>
<evidence type="ECO:0000256" key="2">
    <source>
        <dbReference type="ARBA" id="ARBA00004442"/>
    </source>
</evidence>
<feature type="domain" description="Trimeric autotransporter adhesin YadA-like head" evidence="14">
    <location>
        <begin position="132"/>
        <end position="158"/>
    </location>
</feature>
<evidence type="ECO:0000256" key="5">
    <source>
        <dbReference type="ARBA" id="ARBA00022452"/>
    </source>
</evidence>
<feature type="region of interest" description="Disordered" evidence="11">
    <location>
        <begin position="345"/>
        <end position="377"/>
    </location>
</feature>
<comment type="similarity">
    <text evidence="3">Belongs to the autotransporter-2 (AT-2) (TC 1.B.40) family.</text>
</comment>
<feature type="domain" description="Trimeric autotransporter adhesin YadA-like head" evidence="14">
    <location>
        <begin position="62"/>
        <end position="88"/>
    </location>
</feature>
<evidence type="ECO:0000256" key="7">
    <source>
        <dbReference type="ARBA" id="ARBA00022729"/>
    </source>
</evidence>
<feature type="domain" description="Trimeric autotransporter adhesin YadA-like stalk" evidence="15">
    <location>
        <begin position="435"/>
        <end position="473"/>
    </location>
</feature>
<reference evidence="16 17" key="1">
    <citation type="submission" date="2022-08" db="EMBL/GenBank/DDBJ databases">
        <title>Whole genome sequencing-based tracing of a 2022 introduction and outbreak of Xanthomonas hortorum pv. pelargonii.</title>
        <authorList>
            <person name="Iruegas-Bocardo F."/>
            <person name="Weisberg A.K."/>
            <person name="Riutta E.R."/>
            <person name="Kilday K."/>
            <person name="Bonkowski J.C."/>
            <person name="Creswell T."/>
            <person name="Daughtrey M.L."/>
            <person name="Rane K."/>
            <person name="Grunwald N.J."/>
            <person name="Chang J.H."/>
            <person name="Putnam M.L."/>
        </authorList>
    </citation>
    <scope>NUCLEOTIDE SEQUENCE [LARGE SCALE GENOMIC DNA]</scope>
    <source>
        <strain evidence="16 17">22-325</strain>
    </source>
</reference>
<dbReference type="GeneID" id="95583720"/>
<evidence type="ECO:0000259" key="13">
    <source>
        <dbReference type="Pfam" id="PF03895"/>
    </source>
</evidence>
<dbReference type="InterPro" id="IPR008635">
    <property type="entry name" value="Coiled_stalk_dom"/>
</dbReference>
<keyword evidence="6" id="KW-0812">Transmembrane</keyword>
<protein>
    <submittedName>
        <fullName evidence="16">YadA-like family protein</fullName>
    </submittedName>
</protein>
<comment type="subcellular location">
    <subcellularLocation>
        <location evidence="2">Cell outer membrane</location>
    </subcellularLocation>
    <subcellularLocation>
        <location evidence="1">Cell surface</location>
    </subcellularLocation>
</comment>
<feature type="signal peptide" evidence="12">
    <location>
        <begin position="1"/>
        <end position="24"/>
    </location>
</feature>
<evidence type="ECO:0000256" key="4">
    <source>
        <dbReference type="ARBA" id="ARBA00022448"/>
    </source>
</evidence>
<dbReference type="Gene3D" id="3.30.1300.30">
    <property type="entry name" value="GSPII I/J protein-like"/>
    <property type="match status" value="1"/>
</dbReference>
<dbReference type="InterPro" id="IPR008640">
    <property type="entry name" value="Adhesin_Head_dom"/>
</dbReference>
<organism evidence="16 17">
    <name type="scientific">Xanthomonas dyei</name>
    <dbReference type="NCBI Taxonomy" id="743699"/>
    <lineage>
        <taxon>Bacteria</taxon>
        <taxon>Pseudomonadati</taxon>
        <taxon>Pseudomonadota</taxon>
        <taxon>Gammaproteobacteria</taxon>
        <taxon>Lysobacterales</taxon>
        <taxon>Lysobacteraceae</taxon>
        <taxon>Xanthomonas</taxon>
    </lineage>
</organism>
<dbReference type="CDD" id="cd12820">
    <property type="entry name" value="LbR_YadA-like"/>
    <property type="match status" value="1"/>
</dbReference>
<feature type="domain" description="Trimeric autotransporter adhesin YadA-like head" evidence="14">
    <location>
        <begin position="34"/>
        <end position="60"/>
    </location>
</feature>
<feature type="domain" description="Trimeric autotransporter adhesin YadA-like head" evidence="14">
    <location>
        <begin position="162"/>
        <end position="186"/>
    </location>
</feature>
<evidence type="ECO:0000256" key="11">
    <source>
        <dbReference type="SAM" id="MobiDB-lite"/>
    </source>
</evidence>
<evidence type="ECO:0000256" key="3">
    <source>
        <dbReference type="ARBA" id="ARBA00005848"/>
    </source>
</evidence>